<reference evidence="4" key="1">
    <citation type="journal article" date="2019" name="Int. J. Syst. Evol. Microbiol.">
        <title>The Global Catalogue of Microorganisms (GCM) 10K type strain sequencing project: providing services to taxonomists for standard genome sequencing and annotation.</title>
        <authorList>
            <consortium name="The Broad Institute Genomics Platform"/>
            <consortium name="The Broad Institute Genome Sequencing Center for Infectious Disease"/>
            <person name="Wu L."/>
            <person name="Ma J."/>
        </authorList>
    </citation>
    <scope>NUCLEOTIDE SEQUENCE [LARGE SCALE GENOMIC DNA]</scope>
    <source>
        <strain evidence="4">JCM 17666</strain>
    </source>
</reference>
<accession>A0ABP8GFX0</accession>
<evidence type="ECO:0000259" key="2">
    <source>
        <dbReference type="Pfam" id="PF07331"/>
    </source>
</evidence>
<name>A0ABP8GFX0_9BURK</name>
<proteinExistence type="predicted"/>
<keyword evidence="4" id="KW-1185">Reference proteome</keyword>
<feature type="domain" description="DUF1468" evidence="2">
    <location>
        <begin position="20"/>
        <end position="155"/>
    </location>
</feature>
<dbReference type="Pfam" id="PF07331">
    <property type="entry name" value="TctB"/>
    <property type="match status" value="1"/>
</dbReference>
<keyword evidence="1" id="KW-0472">Membrane</keyword>
<dbReference type="RefSeq" id="WP_345245795.1">
    <property type="nucleotide sequence ID" value="NZ_BAABFO010000001.1"/>
</dbReference>
<evidence type="ECO:0000313" key="3">
    <source>
        <dbReference type="EMBL" id="GAA4323331.1"/>
    </source>
</evidence>
<feature type="transmembrane region" description="Helical" evidence="1">
    <location>
        <begin position="90"/>
        <end position="116"/>
    </location>
</feature>
<keyword evidence="1" id="KW-0812">Transmembrane</keyword>
<evidence type="ECO:0000313" key="4">
    <source>
        <dbReference type="Proteomes" id="UP001501671"/>
    </source>
</evidence>
<evidence type="ECO:0000256" key="1">
    <source>
        <dbReference type="SAM" id="Phobius"/>
    </source>
</evidence>
<feature type="transmembrane region" description="Helical" evidence="1">
    <location>
        <begin position="50"/>
        <end position="69"/>
    </location>
</feature>
<protein>
    <recommendedName>
        <fullName evidence="2">DUF1468 domain-containing protein</fullName>
    </recommendedName>
</protein>
<comment type="caution">
    <text evidence="3">The sequence shown here is derived from an EMBL/GenBank/DDBJ whole genome shotgun (WGS) entry which is preliminary data.</text>
</comment>
<gene>
    <name evidence="3" type="ORF">GCM10023144_04100</name>
</gene>
<dbReference type="Proteomes" id="UP001501671">
    <property type="component" value="Unassembled WGS sequence"/>
</dbReference>
<sequence length="167" mass="16539">MSAPARPPGRPRASVAKRLSAVALMALSLAIVCSAVQFGVYSDIGPGPGLFPMVLGALLCLLTVAWLTLPQSGDEGEAEPAPAGGPARAAAVAAIVLFAIVAMPLLGFALTAFAVAAAGMRAVGGQGWRATLAVAAAAGAGSAYLFQKLLEVPLPLSAIPGLRLLGV</sequence>
<organism evidence="3 4">
    <name type="scientific">Pigmentiphaga soli</name>
    <dbReference type="NCBI Taxonomy" id="1007095"/>
    <lineage>
        <taxon>Bacteria</taxon>
        <taxon>Pseudomonadati</taxon>
        <taxon>Pseudomonadota</taxon>
        <taxon>Betaproteobacteria</taxon>
        <taxon>Burkholderiales</taxon>
        <taxon>Alcaligenaceae</taxon>
        <taxon>Pigmentiphaga</taxon>
    </lineage>
</organism>
<keyword evidence="1" id="KW-1133">Transmembrane helix</keyword>
<dbReference type="InterPro" id="IPR009936">
    <property type="entry name" value="DUF1468"/>
</dbReference>
<dbReference type="EMBL" id="BAABFO010000001">
    <property type="protein sequence ID" value="GAA4323331.1"/>
    <property type="molecule type" value="Genomic_DNA"/>
</dbReference>